<dbReference type="AlphaFoldDB" id="A0A3S0HGU1"/>
<keyword evidence="6" id="KW-1185">Reference proteome</keyword>
<dbReference type="GO" id="GO:0009251">
    <property type="term" value="P:glucan catabolic process"/>
    <property type="evidence" value="ECO:0007669"/>
    <property type="project" value="TreeGrafter"/>
</dbReference>
<evidence type="ECO:0000256" key="2">
    <source>
        <dbReference type="ARBA" id="ARBA00023295"/>
    </source>
</evidence>
<evidence type="ECO:0000256" key="3">
    <source>
        <dbReference type="RuleBase" id="RU361153"/>
    </source>
</evidence>
<dbReference type="OrthoDB" id="4771662at2"/>
<feature type="domain" description="Glycoside hydrolase family 5" evidence="4">
    <location>
        <begin position="26"/>
        <end position="324"/>
    </location>
</feature>
<keyword evidence="1 3" id="KW-0378">Hydrolase</keyword>
<comment type="caution">
    <text evidence="5">The sequence shown here is derived from an EMBL/GenBank/DDBJ whole genome shotgun (WGS) entry which is preliminary data.</text>
</comment>
<comment type="similarity">
    <text evidence="3">Belongs to the glycosyl hydrolase 5 (cellulase A) family.</text>
</comment>
<dbReference type="InterPro" id="IPR017853">
    <property type="entry name" value="GH"/>
</dbReference>
<dbReference type="GO" id="GO:0004553">
    <property type="term" value="F:hydrolase activity, hydrolyzing O-glycosyl compounds"/>
    <property type="evidence" value="ECO:0007669"/>
    <property type="project" value="InterPro"/>
</dbReference>
<dbReference type="InterPro" id="IPR001547">
    <property type="entry name" value="Glyco_hydro_5"/>
</dbReference>
<protein>
    <recommendedName>
        <fullName evidence="4">Glycoside hydrolase family 5 domain-containing protein</fullName>
    </recommendedName>
</protein>
<dbReference type="PANTHER" id="PTHR34142:SF1">
    <property type="entry name" value="GLYCOSIDE HYDROLASE FAMILY 5 DOMAIN-CONTAINING PROTEIN"/>
    <property type="match status" value="1"/>
</dbReference>
<dbReference type="SUPFAM" id="SSF51445">
    <property type="entry name" value="(Trans)glycosidases"/>
    <property type="match status" value="1"/>
</dbReference>
<dbReference type="PANTHER" id="PTHR34142">
    <property type="entry name" value="ENDO-BETA-1,4-GLUCANASE A"/>
    <property type="match status" value="1"/>
</dbReference>
<organism evidence="5 6">
    <name type="scientific">Corynebacterium hylobatis</name>
    <dbReference type="NCBI Taxonomy" id="1859290"/>
    <lineage>
        <taxon>Bacteria</taxon>
        <taxon>Bacillati</taxon>
        <taxon>Actinomycetota</taxon>
        <taxon>Actinomycetes</taxon>
        <taxon>Mycobacteriales</taxon>
        <taxon>Corynebacteriaceae</taxon>
        <taxon>Corynebacterium</taxon>
    </lineage>
</organism>
<dbReference type="Proteomes" id="UP000274907">
    <property type="component" value="Unassembled WGS sequence"/>
</dbReference>
<accession>A0A3S0HGU1</accession>
<dbReference type="Pfam" id="PF00150">
    <property type="entry name" value="Cellulase"/>
    <property type="match status" value="1"/>
</dbReference>
<gene>
    <name evidence="5" type="ORF">EAH68_08890</name>
</gene>
<keyword evidence="2 3" id="KW-0326">Glycosidase</keyword>
<evidence type="ECO:0000259" key="4">
    <source>
        <dbReference type="Pfam" id="PF00150"/>
    </source>
</evidence>
<reference evidence="5 6" key="1">
    <citation type="submission" date="2018-12" db="EMBL/GenBank/DDBJ databases">
        <title>YIM 101343 draft genome.</title>
        <authorList>
            <person name="Chen X."/>
        </authorList>
    </citation>
    <scope>NUCLEOTIDE SEQUENCE [LARGE SCALE GENOMIC DNA]</scope>
    <source>
        <strain evidence="5 6">YIM 101343</strain>
    </source>
</reference>
<evidence type="ECO:0000256" key="1">
    <source>
        <dbReference type="ARBA" id="ARBA00022801"/>
    </source>
</evidence>
<dbReference type="EMBL" id="RXHJ01000009">
    <property type="protein sequence ID" value="RSZ62888.1"/>
    <property type="molecule type" value="Genomic_DNA"/>
</dbReference>
<name>A0A3S0HGU1_9CORY</name>
<proteinExistence type="inferred from homology"/>
<evidence type="ECO:0000313" key="5">
    <source>
        <dbReference type="EMBL" id="RSZ62888.1"/>
    </source>
</evidence>
<dbReference type="RefSeq" id="WP_126120980.1">
    <property type="nucleotide sequence ID" value="NZ_RXHJ01000009.1"/>
</dbReference>
<evidence type="ECO:0000313" key="6">
    <source>
        <dbReference type="Proteomes" id="UP000274907"/>
    </source>
</evidence>
<dbReference type="Gene3D" id="3.20.20.80">
    <property type="entry name" value="Glycosidases"/>
    <property type="match status" value="1"/>
</dbReference>
<sequence length="355" mass="39648">MPGNTEIPHPGAQLHLNGPEYGVGFPAAETSFSNRRPGKYGTDYKYDTQASMDFLAARGWRIVKLPIRWERIQPELYQPLDAAELGRLTAFLGRCRKAGLRVNLDIHNYGLYYHDVDGVGVRTALGESGLRVPAFVDLWRRLAAVFRDDPTVVIYNLCAEPQGDYGGLRGQTWRTASQAAVEAIREVDPATEIHVAGYGWSGLRNWSWFNPQPWITDPGRNFRYVGHHYWDTDGGGTYGERTYIQGLPPTGTDAIPEAGIPLAWHTRILRELDDFVDWLDEAGVPGIIGELGWPHDSPDWNVFGDWYLRKAALRGLPVVHWCAGEWADEDPLSLYGGNPLSEVRASGIIAEAHRG</sequence>